<comment type="similarity">
    <text evidence="1">Belongs to the sigma-70 factor family. ECF subfamily.</text>
</comment>
<reference evidence="7 8" key="1">
    <citation type="submission" date="2019-03" db="EMBL/GenBank/DDBJ databases">
        <title>San Antonio Military Medical Center submission to MRSN (WRAIR), pending publication.</title>
        <authorList>
            <person name="Blyth D.M."/>
            <person name="Mccarthy S.L."/>
            <person name="Schall S.E."/>
            <person name="Stam J.A."/>
            <person name="Ong A.C."/>
            <person name="Mcgann P.T."/>
        </authorList>
    </citation>
    <scope>NUCLEOTIDE SEQUENCE [LARGE SCALE GENOMIC DNA]</scope>
    <source>
        <strain evidence="7 8">MRSN571793</strain>
    </source>
</reference>
<keyword evidence="8" id="KW-1185">Reference proteome</keyword>
<sequence length="207" mass="24807">MTMSDKELLEAIALKDEQAFNTFYDRYEKLLYKWAYNRTGDINLTNEITQNFWIKVWSEPALIKTDDKDSARNFLLHHYTYRMIDYLKSSYFKLIGGETRKDIDEIDAVMPYTHVEEEFNFKEVNNIINSILEMLPEIDREVITLIWQEELSIKEISRYLKIDERTVHYKSKDGISFIKKNIKKLYNIKEQQNNESKDSNLFNEISS</sequence>
<dbReference type="InterPro" id="IPR007627">
    <property type="entry name" value="RNA_pol_sigma70_r2"/>
</dbReference>
<evidence type="ECO:0000256" key="1">
    <source>
        <dbReference type="ARBA" id="ARBA00010641"/>
    </source>
</evidence>
<dbReference type="AlphaFoldDB" id="A0A4Y8LBP9"/>
<evidence type="ECO:0000259" key="5">
    <source>
        <dbReference type="Pfam" id="PF04542"/>
    </source>
</evidence>
<accession>A0A4Y8LBP9</accession>
<keyword evidence="4" id="KW-0804">Transcription</keyword>
<dbReference type="Pfam" id="PF04542">
    <property type="entry name" value="Sigma70_r2"/>
    <property type="match status" value="1"/>
</dbReference>
<proteinExistence type="inferred from homology"/>
<dbReference type="InterPro" id="IPR036388">
    <property type="entry name" value="WH-like_DNA-bd_sf"/>
</dbReference>
<dbReference type="GO" id="GO:0003677">
    <property type="term" value="F:DNA binding"/>
    <property type="evidence" value="ECO:0007669"/>
    <property type="project" value="InterPro"/>
</dbReference>
<dbReference type="InterPro" id="IPR014284">
    <property type="entry name" value="RNA_pol_sigma-70_dom"/>
</dbReference>
<comment type="caution">
    <text evidence="7">The sequence shown here is derived from an EMBL/GenBank/DDBJ whole genome shotgun (WGS) entry which is preliminary data.</text>
</comment>
<evidence type="ECO:0000313" key="8">
    <source>
        <dbReference type="Proteomes" id="UP000297861"/>
    </source>
</evidence>
<dbReference type="NCBIfam" id="TIGR02937">
    <property type="entry name" value="sigma70-ECF"/>
    <property type="match status" value="1"/>
</dbReference>
<evidence type="ECO:0000256" key="2">
    <source>
        <dbReference type="ARBA" id="ARBA00023015"/>
    </source>
</evidence>
<dbReference type="InterPro" id="IPR013249">
    <property type="entry name" value="RNA_pol_sigma70_r4_t2"/>
</dbReference>
<dbReference type="SUPFAM" id="SSF88946">
    <property type="entry name" value="Sigma2 domain of RNA polymerase sigma factors"/>
    <property type="match status" value="1"/>
</dbReference>
<feature type="domain" description="RNA polymerase sigma factor 70 region 4 type 2" evidence="6">
    <location>
        <begin position="128"/>
        <end position="169"/>
    </location>
</feature>
<protein>
    <submittedName>
        <fullName evidence="7">RNA polymerase sigma factor</fullName>
    </submittedName>
</protein>
<name>A0A4Y8LBP9_9BACT</name>
<dbReference type="InterPro" id="IPR013324">
    <property type="entry name" value="RNA_pol_sigma_r3/r4-like"/>
</dbReference>
<dbReference type="STRING" id="1121485.GCA_000426485_02691"/>
<dbReference type="Gene3D" id="1.10.10.10">
    <property type="entry name" value="Winged helix-like DNA-binding domain superfamily/Winged helix DNA-binding domain"/>
    <property type="match status" value="1"/>
</dbReference>
<dbReference type="GO" id="GO:0016987">
    <property type="term" value="F:sigma factor activity"/>
    <property type="evidence" value="ECO:0007669"/>
    <property type="project" value="UniProtKB-KW"/>
</dbReference>
<dbReference type="PANTHER" id="PTHR43133">
    <property type="entry name" value="RNA POLYMERASE ECF-TYPE SIGMA FACTO"/>
    <property type="match status" value="1"/>
</dbReference>
<feature type="domain" description="RNA polymerase sigma-70 region 2" evidence="5">
    <location>
        <begin position="23"/>
        <end position="89"/>
    </location>
</feature>
<evidence type="ECO:0000313" key="7">
    <source>
        <dbReference type="EMBL" id="TFD97936.1"/>
    </source>
</evidence>
<dbReference type="OrthoDB" id="759001at2"/>
<organism evidence="7 8">
    <name type="scientific">Dysgonomonas capnocytophagoides</name>
    <dbReference type="NCBI Taxonomy" id="45254"/>
    <lineage>
        <taxon>Bacteria</taxon>
        <taxon>Pseudomonadati</taxon>
        <taxon>Bacteroidota</taxon>
        <taxon>Bacteroidia</taxon>
        <taxon>Bacteroidales</taxon>
        <taxon>Dysgonomonadaceae</taxon>
        <taxon>Dysgonomonas</taxon>
    </lineage>
</organism>
<dbReference type="InterPro" id="IPR013325">
    <property type="entry name" value="RNA_pol_sigma_r2"/>
</dbReference>
<dbReference type="Pfam" id="PF08281">
    <property type="entry name" value="Sigma70_r4_2"/>
    <property type="match status" value="1"/>
</dbReference>
<evidence type="ECO:0000256" key="4">
    <source>
        <dbReference type="ARBA" id="ARBA00023163"/>
    </source>
</evidence>
<dbReference type="Gene3D" id="1.10.1740.10">
    <property type="match status" value="1"/>
</dbReference>
<dbReference type="PANTHER" id="PTHR43133:SF46">
    <property type="entry name" value="RNA POLYMERASE SIGMA-70 FACTOR ECF SUBFAMILY"/>
    <property type="match status" value="1"/>
</dbReference>
<dbReference type="GO" id="GO:0006352">
    <property type="term" value="P:DNA-templated transcription initiation"/>
    <property type="evidence" value="ECO:0007669"/>
    <property type="project" value="InterPro"/>
</dbReference>
<evidence type="ECO:0000259" key="6">
    <source>
        <dbReference type="Pfam" id="PF08281"/>
    </source>
</evidence>
<dbReference type="InterPro" id="IPR039425">
    <property type="entry name" value="RNA_pol_sigma-70-like"/>
</dbReference>
<keyword evidence="3" id="KW-0731">Sigma factor</keyword>
<evidence type="ECO:0000256" key="3">
    <source>
        <dbReference type="ARBA" id="ARBA00023082"/>
    </source>
</evidence>
<dbReference type="Proteomes" id="UP000297861">
    <property type="component" value="Unassembled WGS sequence"/>
</dbReference>
<keyword evidence="2" id="KW-0805">Transcription regulation</keyword>
<gene>
    <name evidence="7" type="ORF">E2605_04775</name>
</gene>
<dbReference type="EMBL" id="SOML01000002">
    <property type="protein sequence ID" value="TFD97936.1"/>
    <property type="molecule type" value="Genomic_DNA"/>
</dbReference>
<dbReference type="SUPFAM" id="SSF88659">
    <property type="entry name" value="Sigma3 and sigma4 domains of RNA polymerase sigma factors"/>
    <property type="match status" value="1"/>
</dbReference>